<dbReference type="InterPro" id="IPR036397">
    <property type="entry name" value="RNaseH_sf"/>
</dbReference>
<dbReference type="GO" id="GO:0003676">
    <property type="term" value="F:nucleic acid binding"/>
    <property type="evidence" value="ECO:0007669"/>
    <property type="project" value="InterPro"/>
</dbReference>
<gene>
    <name evidence="2" type="ORF">CYLTODRAFT_423264</name>
</gene>
<protein>
    <submittedName>
        <fullName evidence="2">Uncharacterized protein</fullName>
    </submittedName>
</protein>
<dbReference type="Gene3D" id="3.30.420.10">
    <property type="entry name" value="Ribonuclease H-like superfamily/Ribonuclease H"/>
    <property type="match status" value="1"/>
</dbReference>
<name>A0A0D7B7S4_9AGAR</name>
<keyword evidence="3" id="KW-1185">Reference proteome</keyword>
<reference evidence="2 3" key="1">
    <citation type="journal article" date="2015" name="Fungal Genet. Biol.">
        <title>Evolution of novel wood decay mechanisms in Agaricales revealed by the genome sequences of Fistulina hepatica and Cylindrobasidium torrendii.</title>
        <authorList>
            <person name="Floudas D."/>
            <person name="Held B.W."/>
            <person name="Riley R."/>
            <person name="Nagy L.G."/>
            <person name="Koehler G."/>
            <person name="Ransdell A.S."/>
            <person name="Younus H."/>
            <person name="Chow J."/>
            <person name="Chiniquy J."/>
            <person name="Lipzen A."/>
            <person name="Tritt A."/>
            <person name="Sun H."/>
            <person name="Haridas S."/>
            <person name="LaButti K."/>
            <person name="Ohm R.A."/>
            <person name="Kues U."/>
            <person name="Blanchette R.A."/>
            <person name="Grigoriev I.V."/>
            <person name="Minto R.E."/>
            <person name="Hibbett D.S."/>
        </authorList>
    </citation>
    <scope>NUCLEOTIDE SEQUENCE [LARGE SCALE GENOMIC DNA]</scope>
    <source>
        <strain evidence="2 3">FP15055 ss-10</strain>
    </source>
</reference>
<organism evidence="2 3">
    <name type="scientific">Cylindrobasidium torrendii FP15055 ss-10</name>
    <dbReference type="NCBI Taxonomy" id="1314674"/>
    <lineage>
        <taxon>Eukaryota</taxon>
        <taxon>Fungi</taxon>
        <taxon>Dikarya</taxon>
        <taxon>Basidiomycota</taxon>
        <taxon>Agaricomycotina</taxon>
        <taxon>Agaricomycetes</taxon>
        <taxon>Agaricomycetidae</taxon>
        <taxon>Agaricales</taxon>
        <taxon>Marasmiineae</taxon>
        <taxon>Physalacriaceae</taxon>
        <taxon>Cylindrobasidium</taxon>
    </lineage>
</organism>
<dbReference type="AlphaFoldDB" id="A0A0D7B7S4"/>
<feature type="region of interest" description="Disordered" evidence="1">
    <location>
        <begin position="198"/>
        <end position="239"/>
    </location>
</feature>
<dbReference type="EMBL" id="KN880549">
    <property type="protein sequence ID" value="KIY66603.1"/>
    <property type="molecule type" value="Genomic_DNA"/>
</dbReference>
<evidence type="ECO:0000313" key="3">
    <source>
        <dbReference type="Proteomes" id="UP000054007"/>
    </source>
</evidence>
<evidence type="ECO:0000256" key="1">
    <source>
        <dbReference type="SAM" id="MobiDB-lite"/>
    </source>
</evidence>
<feature type="compositionally biased region" description="Basic and acidic residues" evidence="1">
    <location>
        <begin position="198"/>
        <end position="207"/>
    </location>
</feature>
<dbReference type="Proteomes" id="UP000054007">
    <property type="component" value="Unassembled WGS sequence"/>
</dbReference>
<sequence>MATTNIYLSASAAADAWALYFGKGDARNMSRKSISGSKVEGLAELKGLCHLYRVWLEDPSAPEGAVFIHTRSLALITWIRVCMPAAQEHGWKAAAKNLPADIEPVLRYLSALFDNTKISCPKTTVEFWLVPQGIEHKRLGRARSSADRAIDVEEDVDWRGLTLHVRRKLRGLVSMAQFWPSAEELEQAESLLRDAEEYMDNESRKEQVQPLLASSPEESPTAKDSGPSTGSSGNPEIGEQRLRTIEASLPWMNRMSWPKAGAVQVCVPVTSPELKIKPLKKKEWFRLYADLCNISVPDFPNVRAEWKETAGHPTMILSALVSLFGGDSVDMSNVRATARFGSDCIARSLLQQTLGPIADPLSLVVVFRQLREHSISCIGNLPILAAAAARRSPVKFICLPVGSWGCLFKCDPPVSEESCFALTASSYEKDSFVVQAINALPRLTLSNTPKTVEKNTILGKRKRSAKKTAAKKKARSG</sequence>
<proteinExistence type="predicted"/>
<accession>A0A0D7B7S4</accession>
<evidence type="ECO:0000313" key="2">
    <source>
        <dbReference type="EMBL" id="KIY66603.1"/>
    </source>
</evidence>